<feature type="non-terminal residue" evidence="1">
    <location>
        <position position="1"/>
    </location>
</feature>
<name>A0A382IN62_9ZZZZ</name>
<sequence>LYKLLSEKTLIVYIKTSKETERKLIDRAKKRPKPMYYSPNFFKKSLQSYLKENNLSYAAQINPDSFVGWVFPKLVADRLKKYESLASKYGCTIKSDELHDCSSSKDVIALISNALK</sequence>
<accession>A0A382IN62</accession>
<gene>
    <name evidence="1" type="ORF">METZ01_LOCUS252985</name>
</gene>
<protein>
    <submittedName>
        <fullName evidence="1">Uncharacterized protein</fullName>
    </submittedName>
</protein>
<organism evidence="1">
    <name type="scientific">marine metagenome</name>
    <dbReference type="NCBI Taxonomy" id="408172"/>
    <lineage>
        <taxon>unclassified sequences</taxon>
        <taxon>metagenomes</taxon>
        <taxon>ecological metagenomes</taxon>
    </lineage>
</organism>
<reference evidence="1" key="1">
    <citation type="submission" date="2018-05" db="EMBL/GenBank/DDBJ databases">
        <authorList>
            <person name="Lanie J.A."/>
            <person name="Ng W.-L."/>
            <person name="Kazmierczak K.M."/>
            <person name="Andrzejewski T.M."/>
            <person name="Davidsen T.M."/>
            <person name="Wayne K.J."/>
            <person name="Tettelin H."/>
            <person name="Glass J.I."/>
            <person name="Rusch D."/>
            <person name="Podicherti R."/>
            <person name="Tsui H.-C.T."/>
            <person name="Winkler M.E."/>
        </authorList>
    </citation>
    <scope>NUCLEOTIDE SEQUENCE</scope>
</reference>
<evidence type="ECO:0000313" key="1">
    <source>
        <dbReference type="EMBL" id="SVC00131.1"/>
    </source>
</evidence>
<dbReference type="EMBL" id="UINC01067952">
    <property type="protein sequence ID" value="SVC00131.1"/>
    <property type="molecule type" value="Genomic_DNA"/>
</dbReference>
<dbReference type="AlphaFoldDB" id="A0A382IN62"/>
<proteinExistence type="predicted"/>